<organism evidence="12 13">
    <name type="scientific">Pontibacillus yanchengensis Y32</name>
    <dbReference type="NCBI Taxonomy" id="1385514"/>
    <lineage>
        <taxon>Bacteria</taxon>
        <taxon>Bacillati</taxon>
        <taxon>Bacillota</taxon>
        <taxon>Bacilli</taxon>
        <taxon>Bacillales</taxon>
        <taxon>Bacillaceae</taxon>
        <taxon>Pontibacillus</taxon>
    </lineage>
</organism>
<dbReference type="GO" id="GO:0009229">
    <property type="term" value="P:thiamine diphosphate biosynthetic process"/>
    <property type="evidence" value="ECO:0007669"/>
    <property type="project" value="UniProtKB-UniRule"/>
</dbReference>
<keyword evidence="5 11" id="KW-0479">Metal-binding</keyword>
<dbReference type="AlphaFoldDB" id="A0A0A2TNH4"/>
<keyword evidence="4 11" id="KW-0808">Transferase</keyword>
<feature type="binding site" evidence="11">
    <location>
        <position position="192"/>
    </location>
    <ligand>
        <name>substrate</name>
    </ligand>
</feature>
<dbReference type="Gene3D" id="3.40.1190.20">
    <property type="match status" value="1"/>
</dbReference>
<evidence type="ECO:0000256" key="10">
    <source>
        <dbReference type="ARBA" id="ARBA00022977"/>
    </source>
</evidence>
<keyword evidence="9 11" id="KW-0460">Magnesium</keyword>
<comment type="pathway">
    <text evidence="3 11">Cofactor biosynthesis; thiamine diphosphate biosynthesis; 4-methyl-5-(2-phosphoethyl)-thiazole from 5-(2-hydroxyethyl)-4-methylthiazole: step 1/1.</text>
</comment>
<evidence type="ECO:0000256" key="11">
    <source>
        <dbReference type="HAMAP-Rule" id="MF_00228"/>
    </source>
</evidence>
<dbReference type="GO" id="GO:0008902">
    <property type="term" value="F:hydroxymethylpyrimidine kinase activity"/>
    <property type="evidence" value="ECO:0007669"/>
    <property type="project" value="TreeGrafter"/>
</dbReference>
<dbReference type="PRINTS" id="PR01099">
    <property type="entry name" value="HYETHTZKNASE"/>
</dbReference>
<evidence type="ECO:0000256" key="9">
    <source>
        <dbReference type="ARBA" id="ARBA00022842"/>
    </source>
</evidence>
<dbReference type="Proteomes" id="UP000030147">
    <property type="component" value="Unassembled WGS sequence"/>
</dbReference>
<keyword evidence="13" id="KW-1185">Reference proteome</keyword>
<dbReference type="HAMAP" id="MF_00228">
    <property type="entry name" value="Thz_kinase"/>
    <property type="match status" value="1"/>
</dbReference>
<evidence type="ECO:0000256" key="5">
    <source>
        <dbReference type="ARBA" id="ARBA00022723"/>
    </source>
</evidence>
<evidence type="ECO:0000256" key="2">
    <source>
        <dbReference type="ARBA" id="ARBA00001946"/>
    </source>
</evidence>
<dbReference type="Pfam" id="PF02110">
    <property type="entry name" value="HK"/>
    <property type="match status" value="1"/>
</dbReference>
<dbReference type="GO" id="GO:0004417">
    <property type="term" value="F:hydroxyethylthiazole kinase activity"/>
    <property type="evidence" value="ECO:0007669"/>
    <property type="project" value="UniProtKB-UniRule"/>
</dbReference>
<comment type="catalytic activity">
    <reaction evidence="1 11">
        <text>5-(2-hydroxyethyl)-4-methylthiazole + ATP = 4-methyl-5-(2-phosphooxyethyl)-thiazole + ADP + H(+)</text>
        <dbReference type="Rhea" id="RHEA:24212"/>
        <dbReference type="ChEBI" id="CHEBI:15378"/>
        <dbReference type="ChEBI" id="CHEBI:17957"/>
        <dbReference type="ChEBI" id="CHEBI:30616"/>
        <dbReference type="ChEBI" id="CHEBI:58296"/>
        <dbReference type="ChEBI" id="CHEBI:456216"/>
        <dbReference type="EC" id="2.7.1.50"/>
    </reaction>
</comment>
<feature type="binding site" evidence="11">
    <location>
        <position position="120"/>
    </location>
    <ligand>
        <name>ATP</name>
        <dbReference type="ChEBI" id="CHEBI:30616"/>
    </ligand>
</feature>
<gene>
    <name evidence="11" type="primary">thiM</name>
    <name evidence="12" type="ORF">N782_03660</name>
</gene>
<keyword evidence="10 11" id="KW-0784">Thiamine biosynthesis</keyword>
<dbReference type="PANTHER" id="PTHR20858">
    <property type="entry name" value="PHOSPHOMETHYLPYRIMIDINE KINASE"/>
    <property type="match status" value="1"/>
</dbReference>
<comment type="similarity">
    <text evidence="11">Belongs to the Thz kinase family.</text>
</comment>
<dbReference type="GO" id="GO:0008972">
    <property type="term" value="F:phosphomethylpyrimidine kinase activity"/>
    <property type="evidence" value="ECO:0007669"/>
    <property type="project" value="TreeGrafter"/>
</dbReference>
<dbReference type="GO" id="GO:0005524">
    <property type="term" value="F:ATP binding"/>
    <property type="evidence" value="ECO:0007669"/>
    <property type="project" value="UniProtKB-UniRule"/>
</dbReference>
<feature type="binding site" evidence="11">
    <location>
        <position position="165"/>
    </location>
    <ligand>
        <name>ATP</name>
        <dbReference type="ChEBI" id="CHEBI:30616"/>
    </ligand>
</feature>
<keyword evidence="6 11" id="KW-0547">Nucleotide-binding</keyword>
<dbReference type="OrthoDB" id="9778146at2"/>
<accession>A0A0A2TNH4</accession>
<dbReference type="eggNOG" id="COG2145">
    <property type="taxonomic scope" value="Bacteria"/>
</dbReference>
<dbReference type="GO" id="GO:0005829">
    <property type="term" value="C:cytosol"/>
    <property type="evidence" value="ECO:0007669"/>
    <property type="project" value="TreeGrafter"/>
</dbReference>
<evidence type="ECO:0000256" key="3">
    <source>
        <dbReference type="ARBA" id="ARBA00004868"/>
    </source>
</evidence>
<feature type="binding site" evidence="11">
    <location>
        <position position="44"/>
    </location>
    <ligand>
        <name>substrate</name>
    </ligand>
</feature>
<evidence type="ECO:0000256" key="4">
    <source>
        <dbReference type="ARBA" id="ARBA00022679"/>
    </source>
</evidence>
<reference evidence="12 13" key="1">
    <citation type="journal article" date="2015" name="Stand. Genomic Sci.">
        <title>High quality draft genome sequence of the moderately halophilic bacterium Pontibacillus yanchengensis Y32(T) and comparison among Pontibacillus genomes.</title>
        <authorList>
            <person name="Huang J."/>
            <person name="Qiao Z.X."/>
            <person name="Tang J.W."/>
            <person name="Wang G."/>
        </authorList>
    </citation>
    <scope>NUCLEOTIDE SEQUENCE [LARGE SCALE GENOMIC DNA]</scope>
    <source>
        <strain evidence="12 13">Y32</strain>
    </source>
</reference>
<name>A0A0A2TNH4_9BACI</name>
<dbReference type="STRING" id="1385514.N782_03660"/>
<evidence type="ECO:0000256" key="1">
    <source>
        <dbReference type="ARBA" id="ARBA00001771"/>
    </source>
</evidence>
<evidence type="ECO:0000256" key="6">
    <source>
        <dbReference type="ARBA" id="ARBA00022741"/>
    </source>
</evidence>
<proteinExistence type="inferred from homology"/>
<dbReference type="NCBIfam" id="NF006830">
    <property type="entry name" value="PRK09355.1"/>
    <property type="match status" value="1"/>
</dbReference>
<evidence type="ECO:0000313" key="12">
    <source>
        <dbReference type="EMBL" id="KGP70855.1"/>
    </source>
</evidence>
<keyword evidence="7 11" id="KW-0418">Kinase</keyword>
<sequence length="269" mass="28156">MTVLQSNYLANLRDASPLIHNLTNEVVINFTANGLYAIGAAPIMSKSNDEAADMASIANGVLLNIGTIKLDDMEPMLQAGIAANKKGIPVVLDPVGVGATPFRKEVCKTLLEHISFTAIRGNAGEIATLVDKEWVTRGVDSSDDGDIVGLAELAARTLQTLIIVTGKTDVVTNGNETILCHNGTALLTKITGTGCLLGSILTAFLALEGDAVEKAVAAVTTYAIASEQAVDKADGPGTFQAHFLDSLASIDEDTLNYKAHVESKGVTYE</sequence>
<dbReference type="GO" id="GO:0009228">
    <property type="term" value="P:thiamine biosynthetic process"/>
    <property type="evidence" value="ECO:0007669"/>
    <property type="project" value="UniProtKB-KW"/>
</dbReference>
<dbReference type="SUPFAM" id="SSF53613">
    <property type="entry name" value="Ribokinase-like"/>
    <property type="match status" value="1"/>
</dbReference>
<dbReference type="InterPro" id="IPR029056">
    <property type="entry name" value="Ribokinase-like"/>
</dbReference>
<comment type="caution">
    <text evidence="12">The sequence shown here is derived from an EMBL/GenBank/DDBJ whole genome shotgun (WGS) entry which is preliminary data.</text>
</comment>
<dbReference type="RefSeq" id="WP_036824601.1">
    <property type="nucleotide sequence ID" value="NZ_AVBF01000106.1"/>
</dbReference>
<dbReference type="UniPathway" id="UPA00060">
    <property type="reaction ID" value="UER00139"/>
</dbReference>
<dbReference type="GO" id="GO:0000287">
    <property type="term" value="F:magnesium ion binding"/>
    <property type="evidence" value="ECO:0007669"/>
    <property type="project" value="UniProtKB-UniRule"/>
</dbReference>
<comment type="function">
    <text evidence="11">Catalyzes the phosphorylation of the hydroxyl group of 4-methyl-5-beta-hydroxyethylthiazole (THZ).</text>
</comment>
<dbReference type="EMBL" id="AVBF01000106">
    <property type="protein sequence ID" value="KGP70855.1"/>
    <property type="molecule type" value="Genomic_DNA"/>
</dbReference>
<evidence type="ECO:0000313" key="13">
    <source>
        <dbReference type="Proteomes" id="UP000030147"/>
    </source>
</evidence>
<evidence type="ECO:0000256" key="8">
    <source>
        <dbReference type="ARBA" id="ARBA00022840"/>
    </source>
</evidence>
<protein>
    <recommendedName>
        <fullName evidence="11">Hydroxyethylthiazole kinase</fullName>
        <ecNumber evidence="11">2.7.1.50</ecNumber>
    </recommendedName>
    <alternativeName>
        <fullName evidence="11">4-methyl-5-beta-hydroxyethylthiazole kinase</fullName>
        <shortName evidence="11">TH kinase</shortName>
        <shortName evidence="11">Thz kinase</shortName>
    </alternativeName>
</protein>
<dbReference type="CDD" id="cd01170">
    <property type="entry name" value="THZ_kinase"/>
    <property type="match status" value="1"/>
</dbReference>
<comment type="cofactor">
    <cofactor evidence="2 11">
        <name>Mg(2+)</name>
        <dbReference type="ChEBI" id="CHEBI:18420"/>
    </cofactor>
</comment>
<dbReference type="NCBIfam" id="TIGR00694">
    <property type="entry name" value="thiM"/>
    <property type="match status" value="1"/>
</dbReference>
<dbReference type="EC" id="2.7.1.50" evidence="11"/>
<evidence type="ECO:0000256" key="7">
    <source>
        <dbReference type="ARBA" id="ARBA00022777"/>
    </source>
</evidence>
<dbReference type="InterPro" id="IPR000417">
    <property type="entry name" value="Hyethyz_kinase"/>
</dbReference>
<keyword evidence="8 11" id="KW-0067">ATP-binding</keyword>
<dbReference type="PANTHER" id="PTHR20858:SF17">
    <property type="entry name" value="HYDROXYMETHYLPYRIMIDINE_PHOSPHOMETHYLPYRIMIDINE KINASE THI20-RELATED"/>
    <property type="match status" value="1"/>
</dbReference>
<dbReference type="PIRSF" id="PIRSF000513">
    <property type="entry name" value="Thz_kinase"/>
    <property type="match status" value="1"/>
</dbReference>